<dbReference type="AlphaFoldDB" id="A0A5D0WSG2"/>
<dbReference type="PANTHER" id="PTHR43479">
    <property type="entry name" value="ACREF/ENVCD OPERON REPRESSOR-RELATED"/>
    <property type="match status" value="1"/>
</dbReference>
<evidence type="ECO:0000256" key="2">
    <source>
        <dbReference type="PROSITE-ProRule" id="PRU00335"/>
    </source>
</evidence>
<accession>A0A5D0WSG2</accession>
<comment type="caution">
    <text evidence="4">The sequence shown here is derived from an EMBL/GenBank/DDBJ whole genome shotgun (WGS) entry which is preliminary data.</text>
</comment>
<keyword evidence="1 2" id="KW-0238">DNA-binding</keyword>
<proteinExistence type="predicted"/>
<dbReference type="SUPFAM" id="SSF46689">
    <property type="entry name" value="Homeodomain-like"/>
    <property type="match status" value="1"/>
</dbReference>
<reference evidence="4 5" key="1">
    <citation type="submission" date="2019-08" db="EMBL/GenBank/DDBJ databases">
        <title>Isolation and enrichment of carboxydotrophic bacteria from anaerobic sludge for the production of bio-based chemicals from syngas.</title>
        <authorList>
            <person name="Antares A.L."/>
            <person name="Moreira J."/>
            <person name="Diender M."/>
            <person name="Parshina S.N."/>
            <person name="Stams A.J.M."/>
            <person name="Alves M."/>
            <person name="Alves J.I."/>
            <person name="Sousa D.Z."/>
        </authorList>
    </citation>
    <scope>NUCLEOTIDE SEQUENCE [LARGE SCALE GENOMIC DNA]</scope>
    <source>
        <strain evidence="4 5">JM</strain>
    </source>
</reference>
<dbReference type="InterPro" id="IPR039532">
    <property type="entry name" value="TetR_C_Firmicutes"/>
</dbReference>
<evidence type="ECO:0000313" key="5">
    <source>
        <dbReference type="Proteomes" id="UP000322619"/>
    </source>
</evidence>
<evidence type="ECO:0000313" key="4">
    <source>
        <dbReference type="EMBL" id="TYC87202.1"/>
    </source>
</evidence>
<evidence type="ECO:0000259" key="3">
    <source>
        <dbReference type="PROSITE" id="PS50977"/>
    </source>
</evidence>
<name>A0A5D0WSG2_9FIRM</name>
<dbReference type="InterPro" id="IPR050624">
    <property type="entry name" value="HTH-type_Tx_Regulator"/>
</dbReference>
<organism evidence="4 5">
    <name type="scientific">Acetobacterium wieringae</name>
    <dbReference type="NCBI Taxonomy" id="52694"/>
    <lineage>
        <taxon>Bacteria</taxon>
        <taxon>Bacillati</taxon>
        <taxon>Bacillota</taxon>
        <taxon>Clostridia</taxon>
        <taxon>Eubacteriales</taxon>
        <taxon>Eubacteriaceae</taxon>
        <taxon>Acetobacterium</taxon>
    </lineage>
</organism>
<feature type="domain" description="HTH tetR-type" evidence="3">
    <location>
        <begin position="10"/>
        <end position="70"/>
    </location>
</feature>
<dbReference type="InterPro" id="IPR001647">
    <property type="entry name" value="HTH_TetR"/>
</dbReference>
<dbReference type="PANTHER" id="PTHR43479:SF7">
    <property type="entry name" value="TETR-FAMILY TRANSCRIPTIONAL REGULATOR"/>
    <property type="match status" value="1"/>
</dbReference>
<evidence type="ECO:0000256" key="1">
    <source>
        <dbReference type="ARBA" id="ARBA00023125"/>
    </source>
</evidence>
<dbReference type="Pfam" id="PF14278">
    <property type="entry name" value="TetR_C_8"/>
    <property type="match status" value="1"/>
</dbReference>
<dbReference type="PROSITE" id="PS50977">
    <property type="entry name" value="HTH_TETR_2"/>
    <property type="match status" value="1"/>
</dbReference>
<protein>
    <submittedName>
        <fullName evidence="4">TetR family transcriptional regulator</fullName>
    </submittedName>
</protein>
<gene>
    <name evidence="4" type="ORF">FXB42_04825</name>
</gene>
<dbReference type="Gene3D" id="1.10.357.10">
    <property type="entry name" value="Tetracycline Repressor, domain 2"/>
    <property type="match status" value="1"/>
</dbReference>
<dbReference type="EMBL" id="VSLA01000006">
    <property type="protein sequence ID" value="TYC87202.1"/>
    <property type="molecule type" value="Genomic_DNA"/>
</dbReference>
<feature type="DNA-binding region" description="H-T-H motif" evidence="2">
    <location>
        <begin position="33"/>
        <end position="52"/>
    </location>
</feature>
<dbReference type="GO" id="GO:0003677">
    <property type="term" value="F:DNA binding"/>
    <property type="evidence" value="ECO:0007669"/>
    <property type="project" value="UniProtKB-UniRule"/>
</dbReference>
<dbReference type="Proteomes" id="UP000322619">
    <property type="component" value="Unassembled WGS sequence"/>
</dbReference>
<dbReference type="InterPro" id="IPR009057">
    <property type="entry name" value="Homeodomain-like_sf"/>
</dbReference>
<sequence>MRSVCMSDASITKKAIAKGFKHILKNKNFEKITIAEITAACGLNRQTFYYHFHDKYDLINWIVYQEAILVIRTDLTIENWDSKVLALLTTMKNDGHFYQTTLKDINGTEFQNYLFTVTKEIFMEMIEHLSSDRKINSEAVPVMTPQKKTFTAEFLSYGVVGMIIDWAQNGMKQSPEEITISIKEIINGARMFAVSRYFQELTKA</sequence>
<dbReference type="Pfam" id="PF00440">
    <property type="entry name" value="TetR_N"/>
    <property type="match status" value="1"/>
</dbReference>